<dbReference type="OrthoDB" id="2536714at2759"/>
<feature type="compositionally biased region" description="Basic residues" evidence="1">
    <location>
        <begin position="934"/>
        <end position="945"/>
    </location>
</feature>
<feature type="compositionally biased region" description="Low complexity" evidence="1">
    <location>
        <begin position="262"/>
        <end position="276"/>
    </location>
</feature>
<feature type="region of interest" description="Disordered" evidence="1">
    <location>
        <begin position="902"/>
        <end position="945"/>
    </location>
</feature>
<feature type="compositionally biased region" description="Polar residues" evidence="1">
    <location>
        <begin position="1"/>
        <end position="30"/>
    </location>
</feature>
<proteinExistence type="predicted"/>
<dbReference type="EMBL" id="KI894029">
    <property type="protein sequence ID" value="OBR86526.1"/>
    <property type="molecule type" value="Genomic_DNA"/>
</dbReference>
<evidence type="ECO:0000313" key="2">
    <source>
        <dbReference type="EMBL" id="OBR86526.1"/>
    </source>
</evidence>
<dbReference type="VEuPathDB" id="FungiDB:I303_02534"/>
<accession>A0A1A6A8Z1</accession>
<gene>
    <name evidence="2" type="ORF">I303_02534</name>
</gene>
<feature type="region of interest" description="Disordered" evidence="1">
    <location>
        <begin position="793"/>
        <end position="827"/>
    </location>
</feature>
<feature type="region of interest" description="Disordered" evidence="1">
    <location>
        <begin position="1"/>
        <end position="58"/>
    </location>
</feature>
<feature type="region of interest" description="Disordered" evidence="1">
    <location>
        <begin position="207"/>
        <end position="306"/>
    </location>
</feature>
<feature type="compositionally biased region" description="Low complexity" evidence="1">
    <location>
        <begin position="37"/>
        <end position="57"/>
    </location>
</feature>
<evidence type="ECO:0000256" key="1">
    <source>
        <dbReference type="SAM" id="MobiDB-lite"/>
    </source>
</evidence>
<sequence length="945" mass="101715">MTTTTPSRYPSHLSHSNDPTQTGVSASGPSRPTRGYPTPSIDSSIGSPPSTSSSSVPLHEYSSLADLLQQAGYKDVRVFTPEAEKLKNQLRSRNRGIKKTFDEVGEDEVDSLYDTYGFIRSPPSNTMPMPMPLGMAMDRTFSEESSERMMKHQHITEFEPALPMKSSSSILRSLNIQQQPALSGSTKEEGSSNSWWNGWTGIASAATSTTRPKLVSSDSSTTANSSYETSTEVGLGLAKNGEGVRPRARKVKSTVELGGVSARTRTGTGPRTGTRRAGTDSPPQEERPPLPTQRITSNPNPASNARAQASGYTAINANAYTNTNTNHVDVFNVNNTIQSPPPPVNIDEGEYGYSPLPEDYEAQCTEDEAFYQMGMNDHTSLYSLGSSATSNSNPVSIANSLRERDASSIFSKSFEGDETVSTITHPQMQTQEREGSEDRAVREINEFTEYQNQYQVQDELDIDMEMIDQINEAGRRILKSTINVDSLDFDADSPESQISDLPEEEDYESNICVPDIPLPTIPQVQMSAAIVDEEQPKKKTLKYGDRATKLRIAHSTPALRQTAIASASSTAEPLPEGWLGTIRSALLGTPRSIDSTSTQAQAQIHAQVQAQSVLSQPRGPIKISSAKPASPITITNTPVICDSISNDAGDLPPIPKTKTKTRVIHQSKSIGLLKYRPSLAKLREAVLGTGAGMPEYGALSGGGGGDEDGLVLSPRIDWDEQGKHAGWSPYKSRHSGQRGESGGEGEGEVIVNGLFGPQDSTHEIDYSKSFFYKPFTPPSKRSSHATVDAKASADVAWGSTPPASSSTSASTSTSTSRESTSISNNLGKKRSIKSLKAALLLPVAPKQETIPPVPPVPTIPEYLSHLATPRKSKSPTPILAIQSPGSFAPRELVLEGEEWDAREGNNDWGRGRGRRPGAVAGAGAARGGNGNGSVRRRKSKKVMRD</sequence>
<dbReference type="AlphaFoldDB" id="A0A1A6A8Z1"/>
<feature type="region of interest" description="Disordered" evidence="1">
    <location>
        <begin position="721"/>
        <end position="756"/>
    </location>
</feature>
<feature type="compositionally biased region" description="Low complexity" evidence="1">
    <location>
        <begin position="216"/>
        <end position="226"/>
    </location>
</feature>
<name>A0A1A6A8Z1_9TREE</name>
<feature type="compositionally biased region" description="Low complexity" evidence="1">
    <location>
        <begin position="799"/>
        <end position="823"/>
    </location>
</feature>
<organism evidence="2">
    <name type="scientific">Kwoniella dejecticola CBS 10117</name>
    <dbReference type="NCBI Taxonomy" id="1296121"/>
    <lineage>
        <taxon>Eukaryota</taxon>
        <taxon>Fungi</taxon>
        <taxon>Dikarya</taxon>
        <taxon>Basidiomycota</taxon>
        <taxon>Agaricomycotina</taxon>
        <taxon>Tremellomycetes</taxon>
        <taxon>Tremellales</taxon>
        <taxon>Cryptococcaceae</taxon>
        <taxon>Kwoniella</taxon>
    </lineage>
</organism>
<protein>
    <submittedName>
        <fullName evidence="2">Uncharacterized protein</fullName>
    </submittedName>
</protein>
<feature type="compositionally biased region" description="Polar residues" evidence="1">
    <location>
        <begin position="293"/>
        <end position="306"/>
    </location>
</feature>
<reference evidence="2" key="1">
    <citation type="submission" date="2013-07" db="EMBL/GenBank/DDBJ databases">
        <title>The Genome Sequence of Cryptococcus dejecticola CBS10117.</title>
        <authorList>
            <consortium name="The Broad Institute Genome Sequencing Platform"/>
            <person name="Cuomo C."/>
            <person name="Litvintseva A."/>
            <person name="Chen Y."/>
            <person name="Heitman J."/>
            <person name="Sun S."/>
            <person name="Springer D."/>
            <person name="Dromer F."/>
            <person name="Young S.K."/>
            <person name="Zeng Q."/>
            <person name="Gargeya S."/>
            <person name="Fitzgerald M."/>
            <person name="Abouelleil A."/>
            <person name="Alvarado L."/>
            <person name="Berlin A.M."/>
            <person name="Chapman S.B."/>
            <person name="Dewar J."/>
            <person name="Goldberg J."/>
            <person name="Griggs A."/>
            <person name="Gujja S."/>
            <person name="Hansen M."/>
            <person name="Howarth C."/>
            <person name="Imamovic A."/>
            <person name="Larimer J."/>
            <person name="McCowan C."/>
            <person name="Murphy C."/>
            <person name="Pearson M."/>
            <person name="Priest M."/>
            <person name="Roberts A."/>
            <person name="Saif S."/>
            <person name="Shea T."/>
            <person name="Sykes S."/>
            <person name="Wortman J."/>
            <person name="Nusbaum C."/>
            <person name="Birren B."/>
        </authorList>
    </citation>
    <scope>NUCLEOTIDE SEQUENCE [LARGE SCALE GENOMIC DNA]</scope>
    <source>
        <strain evidence="2">CBS 10117</strain>
    </source>
</reference>